<evidence type="ECO:0000313" key="2">
    <source>
        <dbReference type="Proteomes" id="UP001279734"/>
    </source>
</evidence>
<dbReference type="PANTHER" id="PTHR33735">
    <property type="entry name" value="EXPRESSED PROTEIN"/>
    <property type="match status" value="1"/>
</dbReference>
<proteinExistence type="predicted"/>
<comment type="caution">
    <text evidence="1">The sequence shown here is derived from an EMBL/GenBank/DDBJ whole genome shotgun (WGS) entry which is preliminary data.</text>
</comment>
<accession>A0AAD3Y8V4</accession>
<dbReference type="Proteomes" id="UP001279734">
    <property type="component" value="Unassembled WGS sequence"/>
</dbReference>
<gene>
    <name evidence="1" type="ORF">Nepgr_033224</name>
</gene>
<dbReference type="PANTHER" id="PTHR33735:SF14">
    <property type="entry name" value="PHAGE CAPSID SCAFFOLDING PROTEIN (GPO) SERINE PEPTIDASE"/>
    <property type="match status" value="1"/>
</dbReference>
<evidence type="ECO:0000313" key="1">
    <source>
        <dbReference type="EMBL" id="GMH31381.1"/>
    </source>
</evidence>
<dbReference type="EMBL" id="BSYO01000040">
    <property type="protein sequence ID" value="GMH31381.1"/>
    <property type="molecule type" value="Genomic_DNA"/>
</dbReference>
<name>A0AAD3Y8V4_NEPGR</name>
<dbReference type="Gene3D" id="1.20.120.20">
    <property type="entry name" value="Apolipoprotein"/>
    <property type="match status" value="1"/>
</dbReference>
<organism evidence="1 2">
    <name type="scientific">Nepenthes gracilis</name>
    <name type="common">Slender pitcher plant</name>
    <dbReference type="NCBI Taxonomy" id="150966"/>
    <lineage>
        <taxon>Eukaryota</taxon>
        <taxon>Viridiplantae</taxon>
        <taxon>Streptophyta</taxon>
        <taxon>Embryophyta</taxon>
        <taxon>Tracheophyta</taxon>
        <taxon>Spermatophyta</taxon>
        <taxon>Magnoliopsida</taxon>
        <taxon>eudicotyledons</taxon>
        <taxon>Gunneridae</taxon>
        <taxon>Pentapetalae</taxon>
        <taxon>Caryophyllales</taxon>
        <taxon>Nepenthaceae</taxon>
        <taxon>Nepenthes</taxon>
    </lineage>
</organism>
<keyword evidence="2" id="KW-1185">Reference proteome</keyword>
<reference evidence="1" key="1">
    <citation type="submission" date="2023-05" db="EMBL/GenBank/DDBJ databases">
        <title>Nepenthes gracilis genome sequencing.</title>
        <authorList>
            <person name="Fukushima K."/>
        </authorList>
    </citation>
    <scope>NUCLEOTIDE SEQUENCE</scope>
    <source>
        <strain evidence="1">SING2019-196</strain>
    </source>
</reference>
<dbReference type="AlphaFoldDB" id="A0AAD3Y8V4"/>
<sequence length="153" mass="16474">MASTISSPSSVSNVVFNRENPLLQNLHQPLGTKSWVVGMIITLLLPFLKCKWWSLLKLRNEVEVAVEVAEDVADVVEKVAEEAEKVAEEVADHSPEGGRLKEVATSVKNAAKEAIKDAQLAEAAIDKVEEVEKGLKSTIQSVGDEAIKDGLGA</sequence>
<protein>
    <submittedName>
        <fullName evidence="1">Uncharacterized protein</fullName>
    </submittedName>
</protein>